<dbReference type="SUPFAM" id="SSF53649">
    <property type="entry name" value="Alkaline phosphatase-like"/>
    <property type="match status" value="1"/>
</dbReference>
<evidence type="ECO:0000256" key="9">
    <source>
        <dbReference type="PIRSR" id="PIRSR005091-2"/>
    </source>
</evidence>
<dbReference type="InterPro" id="IPR050448">
    <property type="entry name" value="OpgB/LTA_synthase_biosynth"/>
</dbReference>
<keyword evidence="5 11" id="KW-0812">Transmembrane</keyword>
<keyword evidence="9" id="KW-0464">Manganese</keyword>
<dbReference type="Gene3D" id="3.40.720.10">
    <property type="entry name" value="Alkaline Phosphatase, subunit A"/>
    <property type="match status" value="1"/>
</dbReference>
<feature type="binding site" evidence="10">
    <location>
        <position position="222"/>
    </location>
    <ligand>
        <name>Mn(2+)</name>
        <dbReference type="ChEBI" id="CHEBI:29035"/>
    </ligand>
</feature>
<evidence type="ECO:0000256" key="8">
    <source>
        <dbReference type="PIRSR" id="PIRSR005091-1"/>
    </source>
</evidence>
<gene>
    <name evidence="13" type="ORF">HMPREF3229_01497</name>
</gene>
<sequence length="609" mass="70601">MEKNYKNLTKILFFIINLIFYKTSLGSPTSDKGFYILIIAIILTGRLDYFLLKLYPKKNYKFTVTGLNIFFKIGLSIYFREFHSFNIFGRLGLAREAGGVLPVIFKDFSPAYVLMILSGMGLAYLIKNYYQEEAFNKERFYKDLGIFFALLILPGLFIRPLRGTEVYTSTFLSPLYTSLQAKEDAKFLEKTDIKKYFSLQKTKANDFTGLAKDKNIIFIQCESLQNAVVNKTYNGEEITPFLNSLIKKQGSIYFDNYFELLGFGNTSDAEFVSMTSVYPTLDGQAYSVYKDKKTYGLPKMAKKMGYETIAMHGNTGKYYDREEIYKGFDFDKIYLGESYDQTDQVMMGLSDKSFFNQSFEFLKEADKSDKKFFALMVTLTTHTPYNLPEGLREIPKEADDKTDFVYDYISCARYTDRAMEEFFDKLEKSGILDKTVIVIYGDHHAYTLNNTKNKESMERWLGREVDYDDMMNIPLVIHLPGFNKNITRHNVGSQVDLYPTILNLMGWDRKEIPTFGIDLLGWGKEVEDNAVYPQTYLLKGSFITSDKVFEYSRDGVFENSRLIDRKTRKPLPLDQARKESDWAKICIDYCKNLMSNDNLIELAEKNKED</sequence>
<dbReference type="Proteomes" id="UP000070174">
    <property type="component" value="Unassembled WGS sequence"/>
</dbReference>
<feature type="transmembrane region" description="Helical" evidence="11">
    <location>
        <begin position="111"/>
        <end position="128"/>
    </location>
</feature>
<feature type="binding site" evidence="10">
    <location>
        <position position="442"/>
    </location>
    <ligand>
        <name>Mn(2+)</name>
        <dbReference type="ChEBI" id="CHEBI:29035"/>
    </ligand>
</feature>
<feature type="binding site" evidence="10">
    <location>
        <position position="266"/>
    </location>
    <ligand>
        <name>Mn(2+)</name>
        <dbReference type="ChEBI" id="CHEBI:29035"/>
    </ligand>
</feature>
<comment type="caution">
    <text evidence="13">The sequence shown here is derived from an EMBL/GenBank/DDBJ whole genome shotgun (WGS) entry which is preliminary data.</text>
</comment>
<feature type="transmembrane region" description="Helical" evidence="11">
    <location>
        <begin position="33"/>
        <end position="52"/>
    </location>
</feature>
<feature type="active site" evidence="8">
    <location>
        <position position="266"/>
    </location>
</feature>
<dbReference type="PANTHER" id="PTHR47371:SF3">
    <property type="entry name" value="PHOSPHOGLYCEROL TRANSFERASE I"/>
    <property type="match status" value="1"/>
</dbReference>
<keyword evidence="4" id="KW-1003">Cell membrane</keyword>
<dbReference type="InterPro" id="IPR012160">
    <property type="entry name" value="LtaS-like"/>
</dbReference>
<keyword evidence="9" id="KW-0479">Metal-binding</keyword>
<name>A0A133PK06_9FIRM</name>
<comment type="subcellular location">
    <subcellularLocation>
        <location evidence="1">Cell membrane</location>
        <topology evidence="1">Multi-pass membrane protein</topology>
    </subcellularLocation>
</comment>
<dbReference type="PATRIC" id="fig|54005.3.peg.1461"/>
<feature type="transmembrane region" description="Helical" evidence="11">
    <location>
        <begin position="7"/>
        <end position="27"/>
    </location>
</feature>
<evidence type="ECO:0000256" key="11">
    <source>
        <dbReference type="SAM" id="Phobius"/>
    </source>
</evidence>
<protein>
    <submittedName>
        <fullName evidence="13">Arylsulfatase</fullName>
    </submittedName>
</protein>
<evidence type="ECO:0000313" key="13">
    <source>
        <dbReference type="EMBL" id="KXA28865.1"/>
    </source>
</evidence>
<dbReference type="InterPro" id="IPR017850">
    <property type="entry name" value="Alkaline_phosphatase_core_sf"/>
</dbReference>
<dbReference type="CDD" id="cd16015">
    <property type="entry name" value="LTA_synthase"/>
    <property type="match status" value="1"/>
</dbReference>
<evidence type="ECO:0000259" key="12">
    <source>
        <dbReference type="Pfam" id="PF00884"/>
    </source>
</evidence>
<dbReference type="EMBL" id="LRQE01000039">
    <property type="protein sequence ID" value="KXA28865.1"/>
    <property type="molecule type" value="Genomic_DNA"/>
</dbReference>
<proteinExistence type="inferred from homology"/>
<evidence type="ECO:0000256" key="7">
    <source>
        <dbReference type="ARBA" id="ARBA00023136"/>
    </source>
</evidence>
<feature type="binding site" evidence="10">
    <location>
        <position position="443"/>
    </location>
    <ligand>
        <name>Mn(2+)</name>
        <dbReference type="ChEBI" id="CHEBI:29035"/>
    </ligand>
</feature>
<evidence type="ECO:0000256" key="2">
    <source>
        <dbReference type="ARBA" id="ARBA00004936"/>
    </source>
</evidence>
<reference evidence="13 14" key="1">
    <citation type="submission" date="2016-01" db="EMBL/GenBank/DDBJ databases">
        <authorList>
            <person name="Oliw E.H."/>
        </authorList>
    </citation>
    <scope>NUCLEOTIDE SEQUENCE [LARGE SCALE GENOMIC DNA]</scope>
    <source>
        <strain evidence="13 14">CMW7756A</strain>
    </source>
</reference>
<dbReference type="GO" id="GO:0005886">
    <property type="term" value="C:plasma membrane"/>
    <property type="evidence" value="ECO:0007669"/>
    <property type="project" value="UniProtKB-SubCell"/>
</dbReference>
<evidence type="ECO:0000256" key="3">
    <source>
        <dbReference type="ARBA" id="ARBA00009983"/>
    </source>
</evidence>
<dbReference type="Pfam" id="PF00884">
    <property type="entry name" value="Sulfatase"/>
    <property type="match status" value="1"/>
</dbReference>
<keyword evidence="6 11" id="KW-1133">Transmembrane helix</keyword>
<dbReference type="Gene3D" id="3.30.1120.170">
    <property type="match status" value="1"/>
</dbReference>
<keyword evidence="7 11" id="KW-0472">Membrane</keyword>
<dbReference type="GO" id="GO:0046872">
    <property type="term" value="F:metal ion binding"/>
    <property type="evidence" value="ECO:0007669"/>
    <property type="project" value="UniProtKB-KW"/>
</dbReference>
<feature type="transmembrane region" description="Helical" evidence="11">
    <location>
        <begin position="140"/>
        <end position="158"/>
    </location>
</feature>
<dbReference type="InterPro" id="IPR000917">
    <property type="entry name" value="Sulfatase_N"/>
</dbReference>
<feature type="domain" description="Sulfatase N-terminal" evidence="12">
    <location>
        <begin position="214"/>
        <end position="506"/>
    </location>
</feature>
<evidence type="ECO:0000256" key="4">
    <source>
        <dbReference type="ARBA" id="ARBA00022475"/>
    </source>
</evidence>
<comment type="pathway">
    <text evidence="2">Cell wall biogenesis; lipoteichoic acid biosynthesis.</text>
</comment>
<dbReference type="PANTHER" id="PTHR47371">
    <property type="entry name" value="LIPOTEICHOIC ACID SYNTHASE"/>
    <property type="match status" value="1"/>
</dbReference>
<dbReference type="PIRSF" id="PIRSF005091">
    <property type="entry name" value="Mmb_sulf_HI1246"/>
    <property type="match status" value="1"/>
</dbReference>
<dbReference type="RefSeq" id="WP_060800510.1">
    <property type="nucleotide sequence ID" value="NZ_KQ957105.1"/>
</dbReference>
<feature type="binding site" evidence="9">
    <location>
        <position position="382"/>
    </location>
    <ligand>
        <name>substrate</name>
    </ligand>
</feature>
<comment type="similarity">
    <text evidence="3">Belongs to the LTA synthase family.</text>
</comment>
<dbReference type="AlphaFoldDB" id="A0A133PK06"/>
<evidence type="ECO:0000256" key="1">
    <source>
        <dbReference type="ARBA" id="ARBA00004651"/>
    </source>
</evidence>
<accession>A0A133PK06</accession>
<evidence type="ECO:0000256" key="6">
    <source>
        <dbReference type="ARBA" id="ARBA00022989"/>
    </source>
</evidence>
<evidence type="ECO:0000313" key="14">
    <source>
        <dbReference type="Proteomes" id="UP000070174"/>
    </source>
</evidence>
<evidence type="ECO:0000256" key="10">
    <source>
        <dbReference type="PIRSR" id="PIRSR005091-3"/>
    </source>
</evidence>
<evidence type="ECO:0000256" key="5">
    <source>
        <dbReference type="ARBA" id="ARBA00022692"/>
    </source>
</evidence>
<feature type="transmembrane region" description="Helical" evidence="11">
    <location>
        <begin position="59"/>
        <end position="79"/>
    </location>
</feature>
<organism evidence="13">
    <name type="scientific">Peptoniphilus harei</name>
    <dbReference type="NCBI Taxonomy" id="54005"/>
    <lineage>
        <taxon>Bacteria</taxon>
        <taxon>Bacillati</taxon>
        <taxon>Bacillota</taxon>
        <taxon>Tissierellia</taxon>
        <taxon>Tissierellales</taxon>
        <taxon>Peptoniphilaceae</taxon>
        <taxon>Peptoniphilus</taxon>
    </lineage>
</organism>